<dbReference type="Gene3D" id="3.40.50.300">
    <property type="entry name" value="P-loop containing nucleotide triphosphate hydrolases"/>
    <property type="match status" value="1"/>
</dbReference>
<dbReference type="InterPro" id="IPR036388">
    <property type="entry name" value="WH-like_DNA-bd_sf"/>
</dbReference>
<reference evidence="8 9" key="1">
    <citation type="submission" date="2020-08" db="EMBL/GenBank/DDBJ databases">
        <title>Sequencing the genomes of 1000 actinobacteria strains.</title>
        <authorList>
            <person name="Klenk H.-P."/>
        </authorList>
    </citation>
    <scope>NUCLEOTIDE SEQUENCE [LARGE SCALE GENOMIC DNA]</scope>
    <source>
        <strain evidence="8 9">DSM 46659</strain>
    </source>
</reference>
<feature type="region of interest" description="Disordered" evidence="6">
    <location>
        <begin position="254"/>
        <end position="303"/>
    </location>
</feature>
<dbReference type="SMART" id="SM01043">
    <property type="entry name" value="BTAD"/>
    <property type="match status" value="1"/>
</dbReference>
<dbReference type="GO" id="GO:0006355">
    <property type="term" value="P:regulation of DNA-templated transcription"/>
    <property type="evidence" value="ECO:0007669"/>
    <property type="project" value="InterPro"/>
</dbReference>
<keyword evidence="4" id="KW-0804">Transcription</keyword>
<accession>A0A7W9YE44</accession>
<dbReference type="InterPro" id="IPR051677">
    <property type="entry name" value="AfsR-DnrI-RedD_regulator"/>
</dbReference>
<dbReference type="PANTHER" id="PTHR35807">
    <property type="entry name" value="TRANSCRIPTIONAL REGULATOR REDD-RELATED"/>
    <property type="match status" value="1"/>
</dbReference>
<dbReference type="CDD" id="cd15831">
    <property type="entry name" value="BTAD"/>
    <property type="match status" value="1"/>
</dbReference>
<dbReference type="InterPro" id="IPR001867">
    <property type="entry name" value="OmpR/PhoB-type_DNA-bd"/>
</dbReference>
<dbReference type="InterPro" id="IPR005158">
    <property type="entry name" value="BTAD"/>
</dbReference>
<dbReference type="SMART" id="SM00862">
    <property type="entry name" value="Trans_reg_C"/>
    <property type="match status" value="1"/>
</dbReference>
<sequence length="1042" mass="112152">MTTTMGVDRRWEFRLLGPLWVGHDGRPLALRSGKQQVLLAALLLSPGDVVAADELIDTLWGERPPGGARGTLQAHVMRLRRALRAGGDDSLIDTASGGYRIRVAGDQVDVARFHRLRSRVAEAAARGARDEESGLLAEALGLWRGPALAGLESDRLRAVAAGLDELRWAAVERRNEVELELGRHDSLIDELGLLVVEQPLREGFWAQLMRALHRSGRQAQALDAYRRAREVLADELGVDPNVELRELHMEVLAASTDPREPDGPTAPSGPVESAQALADPERPPVGEATPRSGGSCHLPPDVADFTGRESEVELLRAGLDAERSCAVQWTITGPGGAGKTSLAVHAAHLVRDRYPDGQLYLDLRGTGSHPVRPEDALDRLLRGLGTPGAAIPPSLDHRTDLYRERLADRRVLVILDNAADEAQVRPLLPGTPASAVLVTSRGALAGLGAARVVRLGVLSPAGAVRLLRSAVGEARVAAEPEAAAEIADYCGRLPLALRVAAARMVARPHWRLSQLAARLSDERRRFDELRVGDLDVRTSLASSYEGLETAEQRAFRLLSLQDAADFPAWVAAPLLDMAPDRAEDLVEALVDARLVEYVGRDALGQARYRLHDLLRVFGREAAAGERPEERIGALADVWRELAERANVAMSQHGPRMHDAPPAVGATARTVGERVVDGDAAAWFDAEWHSLRSVLEQCADFGLHTQAVRISAASAAFCDLRARFSEWDRANGIGAAALRRGTAADPHAEAVLTLQRGLLRVRQHRFIEAAQEFERARDGFAGAGDTAGCGHAWHGIGWMHEWQGRQDAARRCHQQALAHLAEAGDARGELDVLCSLGAIERRAGAFDAAVTVLDRACALARAGADERSRLAAVLQRGRLHQAMGELSAAHASIAESLELAQGLGDPDMTAHLRLFLAEVLLRSGRPDAAREQVDRALAFFTELGDLAGRAWSWRLLSEVASGAGDAAAGLELADRAVAAASGLGLPHEYARALRQQGRARAGAGRFAEAERSRRAAVAVFEEAGFPAEAAEVRDEAERLAADR</sequence>
<dbReference type="AlphaFoldDB" id="A0A7W9YE44"/>
<evidence type="ECO:0000256" key="6">
    <source>
        <dbReference type="SAM" id="MobiDB-lite"/>
    </source>
</evidence>
<evidence type="ECO:0000256" key="1">
    <source>
        <dbReference type="ARBA" id="ARBA00005820"/>
    </source>
</evidence>
<dbReference type="PRINTS" id="PR00364">
    <property type="entry name" value="DISEASERSIST"/>
</dbReference>
<dbReference type="Proteomes" id="UP000546642">
    <property type="component" value="Unassembled WGS sequence"/>
</dbReference>
<evidence type="ECO:0000313" key="8">
    <source>
        <dbReference type="EMBL" id="MBB6170442.1"/>
    </source>
</evidence>
<dbReference type="SUPFAM" id="SSF46894">
    <property type="entry name" value="C-terminal effector domain of the bipartite response regulators"/>
    <property type="match status" value="1"/>
</dbReference>
<feature type="DNA-binding region" description="OmpR/PhoB-type" evidence="5">
    <location>
        <begin position="2"/>
        <end position="103"/>
    </location>
</feature>
<dbReference type="InterPro" id="IPR019734">
    <property type="entry name" value="TPR_rpt"/>
</dbReference>
<protein>
    <submittedName>
        <fullName evidence="8">DNA-binding SARP family transcriptional activator</fullName>
    </submittedName>
</protein>
<dbReference type="SUPFAM" id="SSF52540">
    <property type="entry name" value="P-loop containing nucleoside triphosphate hydrolases"/>
    <property type="match status" value="1"/>
</dbReference>
<dbReference type="InterPro" id="IPR027417">
    <property type="entry name" value="P-loop_NTPase"/>
</dbReference>
<evidence type="ECO:0000313" key="9">
    <source>
        <dbReference type="Proteomes" id="UP000546642"/>
    </source>
</evidence>
<dbReference type="SUPFAM" id="SSF48452">
    <property type="entry name" value="TPR-like"/>
    <property type="match status" value="3"/>
</dbReference>
<dbReference type="PANTHER" id="PTHR35807:SF1">
    <property type="entry name" value="TRANSCRIPTIONAL REGULATOR REDD"/>
    <property type="match status" value="1"/>
</dbReference>
<dbReference type="Pfam" id="PF00486">
    <property type="entry name" value="Trans_reg_C"/>
    <property type="match status" value="1"/>
</dbReference>
<name>A0A7W9YE44_9ACTN</name>
<keyword evidence="9" id="KW-1185">Reference proteome</keyword>
<evidence type="ECO:0000256" key="3">
    <source>
        <dbReference type="ARBA" id="ARBA00023125"/>
    </source>
</evidence>
<dbReference type="GO" id="GO:0043531">
    <property type="term" value="F:ADP binding"/>
    <property type="evidence" value="ECO:0007669"/>
    <property type="project" value="InterPro"/>
</dbReference>
<proteinExistence type="inferred from homology"/>
<dbReference type="InterPro" id="IPR011990">
    <property type="entry name" value="TPR-like_helical_dom_sf"/>
</dbReference>
<evidence type="ECO:0000256" key="2">
    <source>
        <dbReference type="ARBA" id="ARBA00023015"/>
    </source>
</evidence>
<dbReference type="GO" id="GO:0003677">
    <property type="term" value="F:DNA binding"/>
    <property type="evidence" value="ECO:0007669"/>
    <property type="project" value="UniProtKB-UniRule"/>
</dbReference>
<dbReference type="GO" id="GO:0000160">
    <property type="term" value="P:phosphorelay signal transduction system"/>
    <property type="evidence" value="ECO:0007669"/>
    <property type="project" value="InterPro"/>
</dbReference>
<dbReference type="RefSeq" id="WP_184073102.1">
    <property type="nucleotide sequence ID" value="NZ_JACHDS010000001.1"/>
</dbReference>
<comment type="similarity">
    <text evidence="1">Belongs to the AfsR/DnrI/RedD regulatory family.</text>
</comment>
<dbReference type="SMART" id="SM00028">
    <property type="entry name" value="TPR"/>
    <property type="match status" value="6"/>
</dbReference>
<feature type="domain" description="OmpR/PhoB-type" evidence="7">
    <location>
        <begin position="2"/>
        <end position="103"/>
    </location>
</feature>
<evidence type="ECO:0000256" key="4">
    <source>
        <dbReference type="ARBA" id="ARBA00023163"/>
    </source>
</evidence>
<evidence type="ECO:0000256" key="5">
    <source>
        <dbReference type="PROSITE-ProRule" id="PRU01091"/>
    </source>
</evidence>
<gene>
    <name evidence="8" type="ORF">HNR23_000502</name>
</gene>
<dbReference type="Gene3D" id="1.25.40.10">
    <property type="entry name" value="Tetratricopeptide repeat domain"/>
    <property type="match status" value="3"/>
</dbReference>
<dbReference type="InterPro" id="IPR016032">
    <property type="entry name" value="Sig_transdc_resp-reg_C-effctor"/>
</dbReference>
<organism evidence="8 9">
    <name type="scientific">Nocardiopsis mwathae</name>
    <dbReference type="NCBI Taxonomy" id="1472723"/>
    <lineage>
        <taxon>Bacteria</taxon>
        <taxon>Bacillati</taxon>
        <taxon>Actinomycetota</taxon>
        <taxon>Actinomycetes</taxon>
        <taxon>Streptosporangiales</taxon>
        <taxon>Nocardiopsidaceae</taxon>
        <taxon>Nocardiopsis</taxon>
    </lineage>
</organism>
<dbReference type="Gene3D" id="1.10.10.10">
    <property type="entry name" value="Winged helix-like DNA-binding domain superfamily/Winged helix DNA-binding domain"/>
    <property type="match status" value="2"/>
</dbReference>
<dbReference type="PROSITE" id="PS51755">
    <property type="entry name" value="OMPR_PHOB"/>
    <property type="match status" value="1"/>
</dbReference>
<keyword evidence="3 5" id="KW-0238">DNA-binding</keyword>
<dbReference type="Pfam" id="PF03704">
    <property type="entry name" value="BTAD"/>
    <property type="match status" value="1"/>
</dbReference>
<keyword evidence="2" id="KW-0805">Transcription regulation</keyword>
<evidence type="ECO:0000259" key="7">
    <source>
        <dbReference type="PROSITE" id="PS51755"/>
    </source>
</evidence>
<dbReference type="EMBL" id="JACHDS010000001">
    <property type="protein sequence ID" value="MBB6170442.1"/>
    <property type="molecule type" value="Genomic_DNA"/>
</dbReference>
<comment type="caution">
    <text evidence="8">The sequence shown here is derived from an EMBL/GenBank/DDBJ whole genome shotgun (WGS) entry which is preliminary data.</text>
</comment>